<protein>
    <submittedName>
        <fullName evidence="2">Uncharacterized protein</fullName>
    </submittedName>
</protein>
<feature type="compositionally biased region" description="Pro residues" evidence="1">
    <location>
        <begin position="320"/>
        <end position="330"/>
    </location>
</feature>
<feature type="compositionally biased region" description="Basic residues" evidence="1">
    <location>
        <begin position="306"/>
        <end position="319"/>
    </location>
</feature>
<feature type="compositionally biased region" description="Basic and acidic residues" evidence="1">
    <location>
        <begin position="531"/>
        <end position="544"/>
    </location>
</feature>
<sequence length="675" mass="74326">MAPSLRSKPNTHARIQRHSTKFNELDVTPNRPEEKFQHPTADKDDVSRSMQSHADVSLDDPNSAPILDKDEQLAKPFSWSDGSSITSGKRSSPFDPEELSDDDIWDFEESLAPFSSPTSEKNQLPDTLLLVSAERNDQSYGPMKTVDVSETASTVHRSSSFGVANEPNDIWNFDDNPSDGSPVLEASKEMPTLSSGHLPAEELYDLTPKKATVPTQTDAKPNGNQPVVNDEAKSCLSKPTLQPKEKKQRPKAKNPIRFDSLTQEILEEEATKKKKRPAPPVRLPLVSALRESAKASSSPVAGSQKPKPKRARPQKKKKPGIPPAPKNPPKPRGEEAITFLDSPAQPVAESSSESLPELAHIGKRDTSKTILSVSSGDDFTAIQQPQQQDRRVPTAIDRQGNLLNESGAIFAEQHRAKRRRLSRQLSVSEKGSPVVVNDAILPENIQPLPVKPHPPMSGGPELSIAAQSSSFLRSALSGKNVEHQHGNAFGNINGKSSTQWLRRVSDEAPAPNRKPSIGRKLHDVIMRSFLEKTDAEQEPREPEVKSPSATSPNQVETQIRQAVAQLIAQLDDKKKDIFNVVDTYRKSGQDSVTHLKQQCLQDSGILVETLHSDSGLFGQKLRSTTDAIQAHGLARAKSALELDSAVQSRHQAYDRTRQRFRALRDELIREKNVAV</sequence>
<dbReference type="OrthoDB" id="4953021at2759"/>
<reference evidence="2 3" key="1">
    <citation type="submission" date="2017-02" db="EMBL/GenBank/DDBJ databases">
        <title>Genomes of Trichoderma spp. with biocontrol activity.</title>
        <authorList>
            <person name="Gardiner D."/>
            <person name="Kazan K."/>
            <person name="Vos C."/>
            <person name="Harvey P."/>
        </authorList>
    </citation>
    <scope>NUCLEOTIDE SEQUENCE [LARGE SCALE GENOMIC DNA]</scope>
    <source>
        <strain evidence="2 3">Tr1</strain>
    </source>
</reference>
<name>A0A2K0U0U0_TRIHA</name>
<dbReference type="Proteomes" id="UP000236290">
    <property type="component" value="Unassembled WGS sequence"/>
</dbReference>
<feature type="region of interest" description="Disordered" evidence="1">
    <location>
        <begin position="1"/>
        <end position="108"/>
    </location>
</feature>
<gene>
    <name evidence="2" type="ORF">THARTR1_08040</name>
</gene>
<feature type="compositionally biased region" description="Polar residues" evidence="1">
    <location>
        <begin position="148"/>
        <end position="162"/>
    </location>
</feature>
<accession>A0A2K0U0U0</accession>
<feature type="region of interest" description="Disordered" evidence="1">
    <location>
        <begin position="531"/>
        <end position="555"/>
    </location>
</feature>
<feature type="compositionally biased region" description="Acidic residues" evidence="1">
    <location>
        <begin position="95"/>
        <end position="108"/>
    </location>
</feature>
<comment type="caution">
    <text evidence="2">The sequence shown here is derived from an EMBL/GenBank/DDBJ whole genome shotgun (WGS) entry which is preliminary data.</text>
</comment>
<feature type="compositionally biased region" description="Polar residues" evidence="1">
    <location>
        <begin position="213"/>
        <end position="227"/>
    </location>
</feature>
<dbReference type="AlphaFoldDB" id="A0A2K0U0U0"/>
<feature type="compositionally biased region" description="Polar residues" evidence="1">
    <location>
        <begin position="80"/>
        <end position="90"/>
    </location>
</feature>
<organism evidence="2 3">
    <name type="scientific">Trichoderma harzianum</name>
    <name type="common">Hypocrea lixii</name>
    <dbReference type="NCBI Taxonomy" id="5544"/>
    <lineage>
        <taxon>Eukaryota</taxon>
        <taxon>Fungi</taxon>
        <taxon>Dikarya</taxon>
        <taxon>Ascomycota</taxon>
        <taxon>Pezizomycotina</taxon>
        <taxon>Sordariomycetes</taxon>
        <taxon>Hypocreomycetidae</taxon>
        <taxon>Hypocreales</taxon>
        <taxon>Hypocreaceae</taxon>
        <taxon>Trichoderma</taxon>
    </lineage>
</organism>
<evidence type="ECO:0000256" key="1">
    <source>
        <dbReference type="SAM" id="MobiDB-lite"/>
    </source>
</evidence>
<feature type="region of interest" description="Disordered" evidence="1">
    <location>
        <begin position="135"/>
        <end position="369"/>
    </location>
</feature>
<dbReference type="EMBL" id="MTYI01000125">
    <property type="protein sequence ID" value="PNP51390.1"/>
    <property type="molecule type" value="Genomic_DNA"/>
</dbReference>
<feature type="compositionally biased region" description="Basic residues" evidence="1">
    <location>
        <begin position="9"/>
        <end position="20"/>
    </location>
</feature>
<evidence type="ECO:0000313" key="2">
    <source>
        <dbReference type="EMBL" id="PNP51390.1"/>
    </source>
</evidence>
<proteinExistence type="predicted"/>
<evidence type="ECO:0000313" key="3">
    <source>
        <dbReference type="Proteomes" id="UP000236290"/>
    </source>
</evidence>
<feature type="compositionally biased region" description="Basic and acidic residues" evidence="1">
    <location>
        <begin position="31"/>
        <end position="47"/>
    </location>
</feature>